<keyword evidence="4 6" id="KW-1133">Transmembrane helix</keyword>
<evidence type="ECO:0000256" key="5">
    <source>
        <dbReference type="ARBA" id="ARBA00023136"/>
    </source>
</evidence>
<dbReference type="InterPro" id="IPR011701">
    <property type="entry name" value="MFS"/>
</dbReference>
<proteinExistence type="predicted"/>
<feature type="signal peptide" evidence="7">
    <location>
        <begin position="1"/>
        <end position="19"/>
    </location>
</feature>
<keyword evidence="7" id="KW-0732">Signal</keyword>
<feature type="transmembrane region" description="Helical" evidence="6">
    <location>
        <begin position="402"/>
        <end position="421"/>
    </location>
</feature>
<reference evidence="9" key="1">
    <citation type="submission" date="2017-05" db="UniProtKB">
        <authorList>
            <consortium name="EnsemblMetazoa"/>
        </authorList>
    </citation>
    <scope>IDENTIFICATION</scope>
</reference>
<feature type="transmembrane region" description="Helical" evidence="6">
    <location>
        <begin position="512"/>
        <end position="532"/>
    </location>
</feature>
<dbReference type="GO" id="GO:0022857">
    <property type="term" value="F:transmembrane transporter activity"/>
    <property type="evidence" value="ECO:0007669"/>
    <property type="project" value="InterPro"/>
</dbReference>
<evidence type="ECO:0000313" key="9">
    <source>
        <dbReference type="EnsemblMetazoa" id="Aqu2.1.26368_001"/>
    </source>
</evidence>
<dbReference type="InterPro" id="IPR001958">
    <property type="entry name" value="Tet-R_TetA/multi-R_MdtG-like"/>
</dbReference>
<dbReference type="GO" id="GO:0012505">
    <property type="term" value="C:endomembrane system"/>
    <property type="evidence" value="ECO:0007669"/>
    <property type="project" value="UniProtKB-SubCell"/>
</dbReference>
<feature type="transmembrane region" description="Helical" evidence="6">
    <location>
        <begin position="297"/>
        <end position="316"/>
    </location>
</feature>
<feature type="transmembrane region" description="Helical" evidence="6">
    <location>
        <begin position="544"/>
        <end position="564"/>
    </location>
</feature>
<dbReference type="GO" id="GO:0005765">
    <property type="term" value="C:lysosomal membrane"/>
    <property type="evidence" value="ECO:0007669"/>
    <property type="project" value="TreeGrafter"/>
</dbReference>
<dbReference type="EnsemblMetazoa" id="Aqu2.1.26368_001">
    <property type="protein sequence ID" value="Aqu2.1.26368_001"/>
    <property type="gene ID" value="Aqu2.1.26368"/>
</dbReference>
<keyword evidence="2" id="KW-0813">Transport</keyword>
<keyword evidence="5 6" id="KW-0472">Membrane</keyword>
<evidence type="ECO:0000256" key="4">
    <source>
        <dbReference type="ARBA" id="ARBA00022989"/>
    </source>
</evidence>
<dbReference type="Gene3D" id="2.60.40.2970">
    <property type="match status" value="1"/>
</dbReference>
<feature type="transmembrane region" description="Helical" evidence="6">
    <location>
        <begin position="648"/>
        <end position="671"/>
    </location>
</feature>
<sequence>MKTLLSLFCLVTYLTCALSANGWPVSLDMACNKALSAVACSFEFTNNANEDLYLLKRNTPLEGLDSQFVSVSLDGRPLEYEGIIMRRAPPTKDEFVLLKAGESISATVQITDAFSIDTDGLYTVQYSRPLQYLSVPQCIIDHHFRGVVFYLKGVFCSNFIVNIAKPTAMSETDPLLPKRRESNGYANGSTNHSVNLSESVVDVTGLTRADDVPLKVKESKGRWISLYVLYFTMFLGSVTFSVVISSIYPYLQKITNNTSSTSFLGYIVAIYSLGQLLSSPLFGLWSDYQHAMVPLQTGLMMTVVFNILYCYAVVFSPTVGKIVLLVSRGLIGAGAGMSAVVRSYASSATTNIEKAGVFGIIGAATAIGFIVGPVLGLAFVPLGSEGYVIPKINLHFDMYTGPAYLSALLAIINMILLVFFFKEYRITPKRKKSNTIVLTKPISINSDDERSLSLGTPAINSDQESQSLKHDRIGAAVLIVLFFAILFAFSLYETIVTPYSMDEFAWTKKQGVFYNNLLFGVLSIISAINFFSARCIVRCVDERTGIMVGLFLMCIGFLITMPLGNELPKVGMIDIDTLNSSYVITQNSSTVALGCRYPKLKWCTHVPRLYLSQYIIGAIIFTLGYPAAFVYCFTLFSKLLGPKPQGIMMGLITASGSLARCVGPLFVTFVYDATGPQITLATVDGILGLAIILLAVSYYRLVPLGHKRGFSKRL</sequence>
<dbReference type="InParanoid" id="A0A1X7UFY1"/>
<dbReference type="PANTHER" id="PTHR23510:SF3">
    <property type="entry name" value="MAJOR FACILITATOR SUPERFAMILY DOMAIN-CONTAINING PROTEIN 8"/>
    <property type="match status" value="1"/>
</dbReference>
<feature type="transmembrane region" description="Helical" evidence="6">
    <location>
        <begin position="614"/>
        <end position="636"/>
    </location>
</feature>
<evidence type="ECO:0000256" key="6">
    <source>
        <dbReference type="SAM" id="Phobius"/>
    </source>
</evidence>
<accession>A0A1X7UFY1</accession>
<feature type="transmembrane region" description="Helical" evidence="6">
    <location>
        <begin position="677"/>
        <end position="699"/>
    </location>
</feature>
<dbReference type="InterPro" id="IPR036259">
    <property type="entry name" value="MFS_trans_sf"/>
</dbReference>
<protein>
    <recommendedName>
        <fullName evidence="8">Major facilitator superfamily (MFS) profile domain-containing protein</fullName>
    </recommendedName>
</protein>
<evidence type="ECO:0000259" key="8">
    <source>
        <dbReference type="PROSITE" id="PS50850"/>
    </source>
</evidence>
<dbReference type="OrthoDB" id="370281at2759"/>
<feature type="transmembrane region" description="Helical" evidence="6">
    <location>
        <begin position="263"/>
        <end position="285"/>
    </location>
</feature>
<keyword evidence="3 6" id="KW-0812">Transmembrane</keyword>
<dbReference type="Gene3D" id="1.20.1250.20">
    <property type="entry name" value="MFS general substrate transporter like domains"/>
    <property type="match status" value="1"/>
</dbReference>
<dbReference type="SUPFAM" id="SSF103473">
    <property type="entry name" value="MFS general substrate transporter"/>
    <property type="match status" value="1"/>
</dbReference>
<feature type="transmembrane region" description="Helical" evidence="6">
    <location>
        <begin position="322"/>
        <end position="345"/>
    </location>
</feature>
<dbReference type="eggNOG" id="KOG2325">
    <property type="taxonomic scope" value="Eukaryota"/>
</dbReference>
<evidence type="ECO:0000256" key="7">
    <source>
        <dbReference type="SAM" id="SignalP"/>
    </source>
</evidence>
<evidence type="ECO:0000256" key="2">
    <source>
        <dbReference type="ARBA" id="ARBA00022448"/>
    </source>
</evidence>
<feature type="transmembrane region" description="Helical" evidence="6">
    <location>
        <begin position="473"/>
        <end position="492"/>
    </location>
</feature>
<dbReference type="PROSITE" id="PS50850">
    <property type="entry name" value="MFS"/>
    <property type="match status" value="1"/>
</dbReference>
<evidence type="ECO:0000256" key="1">
    <source>
        <dbReference type="ARBA" id="ARBA00004127"/>
    </source>
</evidence>
<dbReference type="CDD" id="cd17326">
    <property type="entry name" value="MFS_MFSD8"/>
    <property type="match status" value="1"/>
</dbReference>
<dbReference type="AlphaFoldDB" id="A0A1X7UFY1"/>
<organism evidence="9">
    <name type="scientific">Amphimedon queenslandica</name>
    <name type="common">Sponge</name>
    <dbReference type="NCBI Taxonomy" id="400682"/>
    <lineage>
        <taxon>Eukaryota</taxon>
        <taxon>Metazoa</taxon>
        <taxon>Porifera</taxon>
        <taxon>Demospongiae</taxon>
        <taxon>Heteroscleromorpha</taxon>
        <taxon>Haplosclerida</taxon>
        <taxon>Niphatidae</taxon>
        <taxon>Amphimedon</taxon>
    </lineage>
</organism>
<dbReference type="InterPro" id="IPR020846">
    <property type="entry name" value="MFS_dom"/>
</dbReference>
<feature type="domain" description="Major facilitator superfamily (MFS) profile" evidence="8">
    <location>
        <begin position="225"/>
        <end position="700"/>
    </location>
</feature>
<comment type="subcellular location">
    <subcellularLocation>
        <location evidence="1">Endomembrane system</location>
        <topology evidence="1">Multi-pass membrane protein</topology>
    </subcellularLocation>
</comment>
<dbReference type="PANTHER" id="PTHR23510">
    <property type="entry name" value="INNER MEMBRANE TRANSPORT PROTEIN YAJR"/>
    <property type="match status" value="1"/>
</dbReference>
<dbReference type="PRINTS" id="PR01035">
    <property type="entry name" value="TCRTETA"/>
</dbReference>
<evidence type="ECO:0000256" key="3">
    <source>
        <dbReference type="ARBA" id="ARBA00022692"/>
    </source>
</evidence>
<dbReference type="STRING" id="400682.A0A1X7UFY1"/>
<feature type="transmembrane region" description="Helical" evidence="6">
    <location>
        <begin position="227"/>
        <end position="251"/>
    </location>
</feature>
<dbReference type="Pfam" id="PF07690">
    <property type="entry name" value="MFS_1"/>
    <property type="match status" value="1"/>
</dbReference>
<feature type="transmembrane region" description="Helical" evidence="6">
    <location>
        <begin position="357"/>
        <end position="382"/>
    </location>
</feature>
<dbReference type="InterPro" id="IPR051068">
    <property type="entry name" value="MFS_Domain-Containing_Protein"/>
</dbReference>
<name>A0A1X7UFY1_AMPQE</name>
<feature type="chain" id="PRO_5012553062" description="Major facilitator superfamily (MFS) profile domain-containing protein" evidence="7">
    <location>
        <begin position="20"/>
        <end position="714"/>
    </location>
</feature>